<name>A0AAE9LNK7_9ABAC</name>
<feature type="compositionally biased region" description="Pro residues" evidence="5">
    <location>
        <begin position="44"/>
        <end position="53"/>
    </location>
</feature>
<reference evidence="6" key="1">
    <citation type="journal article" date="2022" name="J. Invertebr. Pathol.">
        <title>Identification of a new nucleopolyhedrovirus isolated from the olive leaf moth, Palpita vitrealis, from two locations in Egypt.</title>
        <authorList>
            <person name="El-Salamouny S."/>
            <person name="Wennmann J.T."/>
            <person name="Kleespies R.G."/>
            <person name="Richert-Poggeler K.R."/>
            <person name="Mansour A."/>
            <person name="Awad M."/>
            <person name="Agamy E."/>
            <person name="Salama R."/>
            <person name="Jehle J.A."/>
        </authorList>
    </citation>
    <scope>NUCLEOTIDE SEQUENCE</scope>
    <source>
        <strain evidence="6">Giza 2005</strain>
    </source>
</reference>
<organism evidence="6 7">
    <name type="scientific">Palpita vitrealis nucleopolyhedrovirus</name>
    <dbReference type="NCBI Taxonomy" id="2951960"/>
    <lineage>
        <taxon>Viruses</taxon>
        <taxon>Viruses incertae sedis</taxon>
        <taxon>Naldaviricetes</taxon>
        <taxon>Lefavirales</taxon>
        <taxon>Baculoviridae</taxon>
        <taxon>Alphabaculovirus</taxon>
        <taxon>Alphabaculovirus pavitrealis</taxon>
    </lineage>
</organism>
<protein>
    <submittedName>
        <fullName evidence="6">Ie-2</fullName>
    </submittedName>
</protein>
<keyword evidence="1" id="KW-0479">Metal-binding</keyword>
<feature type="region of interest" description="Disordered" evidence="5">
    <location>
        <begin position="1"/>
        <end position="58"/>
    </location>
</feature>
<evidence type="ECO:0000256" key="5">
    <source>
        <dbReference type="SAM" id="MobiDB-lite"/>
    </source>
</evidence>
<keyword evidence="7" id="KW-1185">Reference proteome</keyword>
<feature type="coiled-coil region" evidence="4">
    <location>
        <begin position="284"/>
        <end position="353"/>
    </location>
</feature>
<accession>A0AAE9LNK7</accession>
<evidence type="ECO:0000256" key="1">
    <source>
        <dbReference type="ARBA" id="ARBA00022723"/>
    </source>
</evidence>
<proteinExistence type="predicted"/>
<feature type="compositionally biased region" description="Polar residues" evidence="5">
    <location>
        <begin position="1"/>
        <end position="11"/>
    </location>
</feature>
<sequence length="384" mass="44291">MSRSINAASGNSRRRHRLSLSRRRIIFEDDVPTVHSPPHSQSQPQPPSQPPSQPLEQTPFPLEQQQSIGNPNDPITRVYNENHVTYTVHGDVDYRDNDDPLLIDINQFDQNIQNESQTDAQRIANAIGPILDNIDMREFRTSPLSPSFYSPIRNMPQSPDIFESPQSPQSPTSPEPQEKEIDVSCNICFITVRDVLNVNSSFVTSINCNHAVCFKCYVKIVLEHSVYKCFCSLSSANCRVYNRDGFVEFKPVKITRNKDVIKQHWQELLNNNTINNENTNLNYVKQLQQELFELRNKTNKIQHELIMNKSDFVMLQQKYDVCKLNLQKTNHDLEKSNEKNQNLQQQLDTQVSESEAKFSKFERCNIKLVTKLKSVMNKLGDVVL</sequence>
<dbReference type="EMBL" id="OL685370">
    <property type="protein sequence ID" value="USC25983.1"/>
    <property type="molecule type" value="Genomic_DNA"/>
</dbReference>
<keyword evidence="4" id="KW-0175">Coiled coil</keyword>
<feature type="compositionally biased region" description="Low complexity" evidence="5">
    <location>
        <begin position="163"/>
        <end position="172"/>
    </location>
</feature>
<dbReference type="GO" id="GO:0008270">
    <property type="term" value="F:zinc ion binding"/>
    <property type="evidence" value="ECO:0007669"/>
    <property type="project" value="UniProtKB-KW"/>
</dbReference>
<evidence type="ECO:0000256" key="2">
    <source>
        <dbReference type="ARBA" id="ARBA00022771"/>
    </source>
</evidence>
<dbReference type="Proteomes" id="UP001256712">
    <property type="component" value="Segment"/>
</dbReference>
<feature type="compositionally biased region" description="Basic residues" evidence="5">
    <location>
        <begin position="12"/>
        <end position="24"/>
    </location>
</feature>
<evidence type="ECO:0000313" key="7">
    <source>
        <dbReference type="Proteomes" id="UP001256712"/>
    </source>
</evidence>
<evidence type="ECO:0000313" key="6">
    <source>
        <dbReference type="EMBL" id="USC25983.1"/>
    </source>
</evidence>
<keyword evidence="3" id="KW-0862">Zinc</keyword>
<evidence type="ECO:0000256" key="3">
    <source>
        <dbReference type="ARBA" id="ARBA00022833"/>
    </source>
</evidence>
<keyword evidence="2" id="KW-0863">Zinc-finger</keyword>
<dbReference type="PROSITE" id="PS00518">
    <property type="entry name" value="ZF_RING_1"/>
    <property type="match status" value="1"/>
</dbReference>
<feature type="region of interest" description="Disordered" evidence="5">
    <location>
        <begin position="155"/>
        <end position="178"/>
    </location>
</feature>
<evidence type="ECO:0000256" key="4">
    <source>
        <dbReference type="SAM" id="Coils"/>
    </source>
</evidence>
<dbReference type="InterPro" id="IPR017907">
    <property type="entry name" value="Znf_RING_CS"/>
</dbReference>